<feature type="signal peptide" evidence="2">
    <location>
        <begin position="1"/>
        <end position="36"/>
    </location>
</feature>
<keyword evidence="1" id="KW-1133">Transmembrane helix</keyword>
<evidence type="ECO:0000259" key="3">
    <source>
        <dbReference type="Pfam" id="PF07589"/>
    </source>
</evidence>
<dbReference type="NCBIfam" id="TIGR02595">
    <property type="entry name" value="PEP_CTERM"/>
    <property type="match status" value="1"/>
</dbReference>
<dbReference type="EMBL" id="SIHO01000002">
    <property type="protein sequence ID" value="TFU03908.1"/>
    <property type="molecule type" value="Genomic_DNA"/>
</dbReference>
<dbReference type="AlphaFoldDB" id="A0A4Y9EPC0"/>
<feature type="domain" description="Ice-binding protein C-terminal" evidence="3">
    <location>
        <begin position="161"/>
        <end position="185"/>
    </location>
</feature>
<keyword evidence="1" id="KW-0812">Transmembrane</keyword>
<keyword evidence="2" id="KW-0732">Signal</keyword>
<dbReference type="Proteomes" id="UP000297737">
    <property type="component" value="Unassembled WGS sequence"/>
</dbReference>
<keyword evidence="5" id="KW-1185">Reference proteome</keyword>
<dbReference type="Pfam" id="PF07589">
    <property type="entry name" value="PEP-CTERM"/>
    <property type="match status" value="1"/>
</dbReference>
<dbReference type="OrthoDB" id="9152028at2"/>
<accession>A0A4Y9EPC0</accession>
<feature type="chain" id="PRO_5021448413" evidence="2">
    <location>
        <begin position="37"/>
        <end position="191"/>
    </location>
</feature>
<protein>
    <submittedName>
        <fullName evidence="4">PEP-CTERM sorting domain-containing protein</fullName>
    </submittedName>
</protein>
<dbReference type="InterPro" id="IPR013424">
    <property type="entry name" value="Ice-binding_C"/>
</dbReference>
<proteinExistence type="predicted"/>
<evidence type="ECO:0000256" key="1">
    <source>
        <dbReference type="SAM" id="Phobius"/>
    </source>
</evidence>
<dbReference type="NCBIfam" id="NF035944">
    <property type="entry name" value="PEPxxWA-CTERM"/>
    <property type="match status" value="1"/>
</dbReference>
<evidence type="ECO:0000313" key="5">
    <source>
        <dbReference type="Proteomes" id="UP000297737"/>
    </source>
</evidence>
<name>A0A4Y9EPC0_9SPHN</name>
<sequence length="191" mass="19656">MVCLRRGKEMIDSKGRFGLALGACVVALGFATPASAVAIAGCANTDISPNALACQGFYAGNLLSNNPSDIAAQTTHLAALGFAWDGNWNNVEKISGLSGSHSVDFATMLHGISYVAFHFGNGVGGPGNATAFYKLDAGTATDVIALNYNASSNAVLYSTGTVPEPASWALMIAGFGIVGMGLRRRRSYVTA</sequence>
<keyword evidence="1" id="KW-0472">Membrane</keyword>
<organism evidence="4 5">
    <name type="scientific">Glacieibacterium arshaanense</name>
    <dbReference type="NCBI Taxonomy" id="2511025"/>
    <lineage>
        <taxon>Bacteria</taxon>
        <taxon>Pseudomonadati</taxon>
        <taxon>Pseudomonadota</taxon>
        <taxon>Alphaproteobacteria</taxon>
        <taxon>Sphingomonadales</taxon>
        <taxon>Sphingosinicellaceae</taxon>
        <taxon>Glacieibacterium</taxon>
    </lineage>
</organism>
<gene>
    <name evidence="4" type="ORF">EUV02_11150</name>
</gene>
<evidence type="ECO:0000256" key="2">
    <source>
        <dbReference type="SAM" id="SignalP"/>
    </source>
</evidence>
<comment type="caution">
    <text evidence="4">The sequence shown here is derived from an EMBL/GenBank/DDBJ whole genome shotgun (WGS) entry which is preliminary data.</text>
</comment>
<evidence type="ECO:0000313" key="4">
    <source>
        <dbReference type="EMBL" id="TFU03908.1"/>
    </source>
</evidence>
<feature type="transmembrane region" description="Helical" evidence="1">
    <location>
        <begin position="165"/>
        <end position="182"/>
    </location>
</feature>
<reference evidence="4 5" key="1">
    <citation type="submission" date="2019-02" db="EMBL/GenBank/DDBJ databases">
        <title>Polymorphobacter sp. isolated from the lake at the Tibet of China.</title>
        <authorList>
            <person name="Li A."/>
        </authorList>
    </citation>
    <scope>NUCLEOTIDE SEQUENCE [LARGE SCALE GENOMIC DNA]</scope>
    <source>
        <strain evidence="4 5">DJ1R-1</strain>
    </source>
</reference>